<evidence type="ECO:0000259" key="11">
    <source>
        <dbReference type="PROSITE" id="PS51788"/>
    </source>
</evidence>
<organism evidence="12">
    <name type="scientific">Dunaliella tertiolecta</name>
    <name type="common">Green alga</name>
    <dbReference type="NCBI Taxonomy" id="3047"/>
    <lineage>
        <taxon>Eukaryota</taxon>
        <taxon>Viridiplantae</taxon>
        <taxon>Chlorophyta</taxon>
        <taxon>core chlorophytes</taxon>
        <taxon>Chlorophyceae</taxon>
        <taxon>CS clade</taxon>
        <taxon>Chlamydomonadales</taxon>
        <taxon>Dunaliellaceae</taxon>
        <taxon>Dunaliella</taxon>
    </lineage>
</organism>
<evidence type="ECO:0000256" key="6">
    <source>
        <dbReference type="ARBA" id="ARBA00022786"/>
    </source>
</evidence>
<dbReference type="Gene3D" id="2.170.150.20">
    <property type="entry name" value="Peptide methionine sulfoxide reductase"/>
    <property type="match status" value="1"/>
</dbReference>
<dbReference type="UniPathway" id="UPA00143"/>
<dbReference type="FunFam" id="2.170.150.20:FF:000007">
    <property type="entry name" value="Protein cereblon"/>
    <property type="match status" value="1"/>
</dbReference>
<evidence type="ECO:0000313" key="12">
    <source>
        <dbReference type="EMBL" id="CAE0491169.1"/>
    </source>
</evidence>
<evidence type="ECO:0000256" key="1">
    <source>
        <dbReference type="ARBA" id="ARBA00004123"/>
    </source>
</evidence>
<feature type="region of interest" description="Disordered" evidence="9">
    <location>
        <begin position="382"/>
        <end position="405"/>
    </location>
</feature>
<feature type="region of interest" description="Disordered" evidence="9">
    <location>
        <begin position="457"/>
        <end position="540"/>
    </location>
</feature>
<evidence type="ECO:0000256" key="7">
    <source>
        <dbReference type="ARBA" id="ARBA00022833"/>
    </source>
</evidence>
<proteinExistence type="inferred from homology"/>
<evidence type="ECO:0000256" key="4">
    <source>
        <dbReference type="ARBA" id="ARBA00014394"/>
    </source>
</evidence>
<keyword evidence="8" id="KW-0539">Nucleus</keyword>
<keyword evidence="6" id="KW-0833">Ubl conjugation pathway</keyword>
<feature type="domain" description="CULT" evidence="11">
    <location>
        <begin position="261"/>
        <end position="371"/>
    </location>
</feature>
<sequence length="540" mass="58835">MLDEGACLPLPLVKLKGVILFPGSILPLIIGGPLNQMNVGVCMDLGQVLDDASPTSKLLVVINHRGYYSPDRKVVGCTAEIRQLRRGNRAGRGAILVGRQRVLVDLDNQWREGVPRGCYAVTVLPRDYIPPVPEVMKSGYTAWAAPSAAPYDVSTLTAKARSLVAQRFPKLAGGPLLPHPSEQAQPEDQKQGQAPAGGGTSTDPEPYRFVPANPPAEPLAFSNWLAANLPLASKYRRLLLDAPSAAHRLRAEIDHLQTHMDRALRCGRCTAALADAQDLFVSTEEGAGAIFCNEYGYVHDSVSFSKLRAGARVRLQRPAQEKHSFYPGYIWWIASCGRCNNHLGWRFRAPKPNMRPTEFWGIRRDALTEILPTPEMAAMEEEAEAARQGHEGESASIEETGGMDDDDDIVVTQPLDLLQHLQAVMNQPGPGDEEVEHNMPRGQLAQALLEITNFIRQSTQQQQRQQQQQPVGWEMHHAGEPDEGRGAGHMVSTGEEESEWEEADGADAGEEDSYTTASTSVAEEPPSGGGEEGQEGQGSA</sequence>
<comment type="similarity">
    <text evidence="3">Belongs to the CRBN family.</text>
</comment>
<dbReference type="InterPro" id="IPR015947">
    <property type="entry name" value="PUA-like_sf"/>
</dbReference>
<evidence type="ECO:0000256" key="5">
    <source>
        <dbReference type="ARBA" id="ARBA00022723"/>
    </source>
</evidence>
<dbReference type="AlphaFoldDB" id="A0A7S3QSM9"/>
<dbReference type="Gene3D" id="2.30.130.40">
    <property type="entry name" value="LON domain-like"/>
    <property type="match status" value="1"/>
</dbReference>
<dbReference type="CDD" id="cd15777">
    <property type="entry name" value="CRBN_C_like"/>
    <property type="match status" value="1"/>
</dbReference>
<dbReference type="InterPro" id="IPR034750">
    <property type="entry name" value="CULT"/>
</dbReference>
<dbReference type="InterPro" id="IPR003111">
    <property type="entry name" value="Lon_prtase_N"/>
</dbReference>
<dbReference type="GO" id="GO:0016567">
    <property type="term" value="P:protein ubiquitination"/>
    <property type="evidence" value="ECO:0007669"/>
    <property type="project" value="UniProtKB-UniPathway"/>
</dbReference>
<dbReference type="SUPFAM" id="SSF88697">
    <property type="entry name" value="PUA domain-like"/>
    <property type="match status" value="1"/>
</dbReference>
<evidence type="ECO:0000259" key="10">
    <source>
        <dbReference type="PROSITE" id="PS51787"/>
    </source>
</evidence>
<feature type="region of interest" description="Disordered" evidence="9">
    <location>
        <begin position="172"/>
        <end position="212"/>
    </location>
</feature>
<dbReference type="GO" id="GO:0046872">
    <property type="term" value="F:metal ion binding"/>
    <property type="evidence" value="ECO:0007669"/>
    <property type="project" value="UniProtKB-KW"/>
</dbReference>
<feature type="compositionally biased region" description="Gly residues" evidence="9">
    <location>
        <begin position="527"/>
        <end position="540"/>
    </location>
</feature>
<dbReference type="InterPro" id="IPR004910">
    <property type="entry name" value="Yippee/Mis18/Cereblon"/>
</dbReference>
<feature type="compositionally biased region" description="Basic and acidic residues" evidence="9">
    <location>
        <begin position="474"/>
        <end position="486"/>
    </location>
</feature>
<dbReference type="GO" id="GO:0005634">
    <property type="term" value="C:nucleus"/>
    <property type="evidence" value="ECO:0007669"/>
    <property type="project" value="UniProtKB-SubCell"/>
</dbReference>
<evidence type="ECO:0000256" key="8">
    <source>
        <dbReference type="ARBA" id="ARBA00023242"/>
    </source>
</evidence>
<keyword evidence="5" id="KW-0479">Metal-binding</keyword>
<feature type="domain" description="Lon N-terminal" evidence="10">
    <location>
        <begin position="10"/>
        <end position="260"/>
    </location>
</feature>
<feature type="compositionally biased region" description="Acidic residues" evidence="9">
    <location>
        <begin position="494"/>
        <end position="513"/>
    </location>
</feature>
<comment type="subcellular location">
    <subcellularLocation>
        <location evidence="1">Nucleus</location>
    </subcellularLocation>
</comment>
<name>A0A7S3QSM9_DUNTE</name>
<reference evidence="12" key="1">
    <citation type="submission" date="2021-01" db="EMBL/GenBank/DDBJ databases">
        <authorList>
            <person name="Corre E."/>
            <person name="Pelletier E."/>
            <person name="Niang G."/>
            <person name="Scheremetjew M."/>
            <person name="Finn R."/>
            <person name="Kale V."/>
            <person name="Holt S."/>
            <person name="Cochrane G."/>
            <person name="Meng A."/>
            <person name="Brown T."/>
            <person name="Cohen L."/>
        </authorList>
    </citation>
    <scope>NUCLEOTIDE SEQUENCE</scope>
    <source>
        <strain evidence="12">CCMP1320</strain>
    </source>
</reference>
<protein>
    <recommendedName>
        <fullName evidence="4">Protein cereblon</fullName>
    </recommendedName>
</protein>
<dbReference type="PROSITE" id="PS51788">
    <property type="entry name" value="CULT"/>
    <property type="match status" value="1"/>
</dbReference>
<evidence type="ECO:0000256" key="3">
    <source>
        <dbReference type="ARBA" id="ARBA00005293"/>
    </source>
</evidence>
<evidence type="ECO:0000256" key="9">
    <source>
        <dbReference type="SAM" id="MobiDB-lite"/>
    </source>
</evidence>
<dbReference type="Pfam" id="PF02190">
    <property type="entry name" value="LON_substr_bdg"/>
    <property type="match status" value="1"/>
</dbReference>
<comment type="pathway">
    <text evidence="2">Protein modification; protein ubiquitination.</text>
</comment>
<dbReference type="Pfam" id="PF03226">
    <property type="entry name" value="Yippee-Mis18"/>
    <property type="match status" value="1"/>
</dbReference>
<dbReference type="PROSITE" id="PS51787">
    <property type="entry name" value="LON_N"/>
    <property type="match status" value="1"/>
</dbReference>
<keyword evidence="7" id="KW-0862">Zinc</keyword>
<evidence type="ECO:0000256" key="2">
    <source>
        <dbReference type="ARBA" id="ARBA00004906"/>
    </source>
</evidence>
<dbReference type="Gene3D" id="1.20.58.1480">
    <property type="match status" value="1"/>
</dbReference>
<dbReference type="InterPro" id="IPR046336">
    <property type="entry name" value="Lon_prtase_N_sf"/>
</dbReference>
<feature type="compositionally biased region" description="Low complexity" evidence="9">
    <location>
        <begin position="460"/>
        <end position="469"/>
    </location>
</feature>
<dbReference type="EMBL" id="HBIP01011152">
    <property type="protein sequence ID" value="CAE0491169.1"/>
    <property type="molecule type" value="Transcribed_RNA"/>
</dbReference>
<accession>A0A7S3QSM9</accession>
<gene>
    <name evidence="12" type="ORF">DTER00134_LOCUS6242</name>
</gene>
<feature type="compositionally biased region" description="Basic and acidic residues" evidence="9">
    <location>
        <begin position="384"/>
        <end position="393"/>
    </location>
</feature>